<dbReference type="EMBL" id="CP031198">
    <property type="protein sequence ID" value="QCZ53041.1"/>
    <property type="molecule type" value="Genomic_DNA"/>
</dbReference>
<evidence type="ECO:0000313" key="9">
    <source>
        <dbReference type="Proteomes" id="UP000217918"/>
    </source>
</evidence>
<evidence type="ECO:0000313" key="8">
    <source>
        <dbReference type="EMBL" id="WAD02255.1"/>
    </source>
</evidence>
<reference evidence="7" key="2">
    <citation type="submission" date="2018-05" db="EMBL/GenBank/DDBJ databases">
        <title>Genome Comparison of Lactic Acid Bacteria Isolated from non-Wheat Sourdough.</title>
        <authorList>
            <person name="Rice T."/>
            <person name="Axel C."/>
            <person name="Lynch K.M."/>
            <person name="Benz C."/>
            <person name="Arendt E.K."/>
            <person name="Coffey A."/>
        </authorList>
    </citation>
    <scope>NUCLEOTIDE SEQUENCE</scope>
    <source>
        <strain evidence="7">TR055</strain>
    </source>
</reference>
<reference evidence="5 9" key="1">
    <citation type="submission" date="2017-09" db="EMBL/GenBank/DDBJ databases">
        <title>Genome sequence of Lactobacillus brevis D7.</title>
        <authorList>
            <person name="Kwon M.-S."/>
            <person name="Lim S.K."/>
            <person name="Choi H.-J."/>
        </authorList>
    </citation>
    <scope>NUCLEOTIDE SEQUENCE [LARGE SCALE GENOMIC DNA]</scope>
    <source>
        <strain evidence="5 9">D7</strain>
    </source>
</reference>
<sequence length="325" mass="35351">MAKMTYIKAITSGLDQVLTDDPKTLIFGEDVGKNGGVFRTTVDLQDKHGEDRVFDTPLAESGILGLAIGLSLTGWRPIPEIQFMGFTFEAMDGIVGQLARDHYRFGGQKNFPVTIRTPFGGGTHTAEMHADNLENYFVSTPGLRVVTPSNPYDAKGLVISAVESDDPVLFMENLKLYRSMKDEVPDDKYTVPLDSAKVVREGSDITLVAYSAEVNEALTAADALAKDNISAEVIDLRSLSPIDTDTIFASIDKTHKVVVIQEAQRMAGVGAVVASDIAEEKIMSLDAPIGRVAAPDSVYPFAQAENDWIPNADDIEAKAREIYNY</sequence>
<dbReference type="Pfam" id="PF02780">
    <property type="entry name" value="Transketolase_C"/>
    <property type="match status" value="1"/>
</dbReference>
<dbReference type="Proteomes" id="UP000785759">
    <property type="component" value="Unassembled WGS sequence"/>
</dbReference>
<dbReference type="RefSeq" id="WP_011668080.1">
    <property type="nucleotide sequence ID" value="NZ_BBOW01000078.1"/>
</dbReference>
<evidence type="ECO:0000313" key="10">
    <source>
        <dbReference type="Proteomes" id="UP000307074"/>
    </source>
</evidence>
<name>A0A0D0GUH1_LEVBR</name>
<dbReference type="SMART" id="SM00861">
    <property type="entry name" value="Transket_pyr"/>
    <property type="match status" value="1"/>
</dbReference>
<dbReference type="Gene3D" id="3.40.50.970">
    <property type="match status" value="1"/>
</dbReference>
<gene>
    <name evidence="5" type="ORF">CNR29_08035</name>
    <name evidence="7" type="ORF">DIS17_04990</name>
    <name evidence="8" type="ORF">ORR04_03375</name>
    <name evidence="6" type="ORF">UCCLBBS449_1084</name>
</gene>
<dbReference type="PANTHER" id="PTHR43257:SF2">
    <property type="entry name" value="PYRUVATE DEHYDROGENASE E1 COMPONENT SUBUNIT BETA"/>
    <property type="match status" value="1"/>
</dbReference>
<dbReference type="OMA" id="WYANCPG"/>
<comment type="cofactor">
    <cofactor evidence="1">
        <name>thiamine diphosphate</name>
        <dbReference type="ChEBI" id="CHEBI:58937"/>
    </cofactor>
</comment>
<dbReference type="FunFam" id="3.40.50.970:FF:000001">
    <property type="entry name" value="Pyruvate dehydrogenase E1 beta subunit"/>
    <property type="match status" value="1"/>
</dbReference>
<evidence type="ECO:0000256" key="2">
    <source>
        <dbReference type="ARBA" id="ARBA00023002"/>
    </source>
</evidence>
<reference evidence="6 10" key="3">
    <citation type="submission" date="2018-07" db="EMBL/GenBank/DDBJ databases">
        <authorList>
            <person name="Feyereisen M."/>
        </authorList>
    </citation>
    <scope>NUCLEOTIDE SEQUENCE [LARGE SCALE GENOMIC DNA]</scope>
    <source>
        <strain evidence="6 10">UCCLBBS449</strain>
    </source>
</reference>
<dbReference type="InterPro" id="IPR033248">
    <property type="entry name" value="Transketolase_C"/>
</dbReference>
<accession>A0A0D0GUH1</accession>
<dbReference type="EMBL" id="CP113117">
    <property type="protein sequence ID" value="WAD02255.1"/>
    <property type="molecule type" value="Genomic_DNA"/>
</dbReference>
<dbReference type="InterPro" id="IPR005475">
    <property type="entry name" value="Transketolase-like_Pyr-bd"/>
</dbReference>
<keyword evidence="3" id="KW-0786">Thiamine pyrophosphate</keyword>
<evidence type="ECO:0000313" key="7">
    <source>
        <dbReference type="EMBL" id="TOZ04713.1"/>
    </source>
</evidence>
<dbReference type="Proteomes" id="UP000307074">
    <property type="component" value="Chromosome"/>
</dbReference>
<dbReference type="Proteomes" id="UP001164768">
    <property type="component" value="Chromosome"/>
</dbReference>
<evidence type="ECO:0000259" key="4">
    <source>
        <dbReference type="SMART" id="SM00861"/>
    </source>
</evidence>
<dbReference type="Gene3D" id="3.40.50.920">
    <property type="match status" value="1"/>
</dbReference>
<feature type="domain" description="Transketolase-like pyrimidine-binding" evidence="4">
    <location>
        <begin position="4"/>
        <end position="179"/>
    </location>
</feature>
<dbReference type="InterPro" id="IPR009014">
    <property type="entry name" value="Transketo_C/PFOR_II"/>
</dbReference>
<dbReference type="PANTHER" id="PTHR43257">
    <property type="entry name" value="PYRUVATE DEHYDROGENASE E1 COMPONENT BETA SUBUNIT"/>
    <property type="match status" value="1"/>
</dbReference>
<proteinExistence type="predicted"/>
<evidence type="ECO:0000313" key="5">
    <source>
        <dbReference type="EMBL" id="PBQ23972.1"/>
    </source>
</evidence>
<dbReference type="AlphaFoldDB" id="A0A0D0GUH1"/>
<keyword evidence="2" id="KW-0560">Oxidoreductase</keyword>
<dbReference type="Proteomes" id="UP000217918">
    <property type="component" value="Unassembled WGS sequence"/>
</dbReference>
<dbReference type="SUPFAM" id="SSF52518">
    <property type="entry name" value="Thiamin diphosphate-binding fold (THDP-binding)"/>
    <property type="match status" value="1"/>
</dbReference>
<dbReference type="GeneID" id="56993181"/>
<dbReference type="SMR" id="A0A0D0GUH1"/>
<evidence type="ECO:0000256" key="1">
    <source>
        <dbReference type="ARBA" id="ARBA00001964"/>
    </source>
</evidence>
<reference evidence="8" key="4">
    <citation type="submission" date="2022-11" db="EMBL/GenBank/DDBJ databases">
        <title>Whole genome sequence of Levilactobacillus brevis SMB091.</title>
        <authorList>
            <person name="Kim J.-M."/>
            <person name="Kim O.-C."/>
            <person name="Choi Y.H."/>
            <person name="Han N.S."/>
            <person name="Hurh B."/>
        </authorList>
    </citation>
    <scope>NUCLEOTIDE SEQUENCE</scope>
    <source>
        <strain evidence="8">SMB091</strain>
    </source>
</reference>
<dbReference type="InterPro" id="IPR029061">
    <property type="entry name" value="THDP-binding"/>
</dbReference>
<dbReference type="GO" id="GO:0016491">
    <property type="term" value="F:oxidoreductase activity"/>
    <property type="evidence" value="ECO:0007669"/>
    <property type="project" value="UniProtKB-KW"/>
</dbReference>
<organism evidence="5 9">
    <name type="scientific">Levilactobacillus brevis</name>
    <name type="common">Lactobacillus brevis</name>
    <dbReference type="NCBI Taxonomy" id="1580"/>
    <lineage>
        <taxon>Bacteria</taxon>
        <taxon>Bacillati</taxon>
        <taxon>Bacillota</taxon>
        <taxon>Bacilli</taxon>
        <taxon>Lactobacillales</taxon>
        <taxon>Lactobacillaceae</taxon>
        <taxon>Levilactobacillus</taxon>
    </lineage>
</organism>
<dbReference type="SUPFAM" id="SSF52922">
    <property type="entry name" value="TK C-terminal domain-like"/>
    <property type="match status" value="1"/>
</dbReference>
<evidence type="ECO:0000313" key="6">
    <source>
        <dbReference type="EMBL" id="QCZ53041.1"/>
    </source>
</evidence>
<dbReference type="Pfam" id="PF02779">
    <property type="entry name" value="Transket_pyr"/>
    <property type="match status" value="1"/>
</dbReference>
<dbReference type="CDD" id="cd07036">
    <property type="entry name" value="TPP_PYR_E1-PDHc-beta_like"/>
    <property type="match status" value="1"/>
</dbReference>
<evidence type="ECO:0000256" key="3">
    <source>
        <dbReference type="ARBA" id="ARBA00023052"/>
    </source>
</evidence>
<dbReference type="FunFam" id="3.40.50.920:FF:000001">
    <property type="entry name" value="Pyruvate dehydrogenase E1 beta subunit"/>
    <property type="match status" value="1"/>
</dbReference>
<protein>
    <submittedName>
        <fullName evidence="6">Acetoin dehydrogenase complex E1 component beta subunit</fullName>
    </submittedName>
    <submittedName>
        <fullName evidence="5">Alpha-ketoacid dehydrogenase subunit beta</fullName>
    </submittedName>
</protein>
<dbReference type="EMBL" id="NVYO01000001">
    <property type="protein sequence ID" value="PBQ23972.1"/>
    <property type="molecule type" value="Genomic_DNA"/>
</dbReference>
<dbReference type="EMBL" id="QFDK01000004">
    <property type="protein sequence ID" value="TOZ04713.1"/>
    <property type="molecule type" value="Genomic_DNA"/>
</dbReference>